<dbReference type="EMBL" id="BSXT01000003">
    <property type="protein sequence ID" value="GMF14438.1"/>
    <property type="molecule type" value="Genomic_DNA"/>
</dbReference>
<dbReference type="Gene3D" id="1.25.40.20">
    <property type="entry name" value="Ankyrin repeat-containing domain"/>
    <property type="match status" value="2"/>
</dbReference>
<gene>
    <name evidence="1" type="ORF">Pfra01_000004800</name>
</gene>
<dbReference type="AlphaFoldDB" id="A0A9W6TIV2"/>
<proteinExistence type="predicted"/>
<protein>
    <submittedName>
        <fullName evidence="1">Unnamed protein product</fullName>
    </submittedName>
</protein>
<evidence type="ECO:0000313" key="1">
    <source>
        <dbReference type="EMBL" id="GMF14438.1"/>
    </source>
</evidence>
<dbReference type="PANTHER" id="PTHR46586:SF3">
    <property type="entry name" value="ANKYRIN REPEAT-CONTAINING PROTEIN"/>
    <property type="match status" value="1"/>
</dbReference>
<reference evidence="1" key="1">
    <citation type="submission" date="2023-04" db="EMBL/GenBank/DDBJ databases">
        <title>Phytophthora fragariaefolia NBRC 109709.</title>
        <authorList>
            <person name="Ichikawa N."/>
            <person name="Sato H."/>
            <person name="Tonouchi N."/>
        </authorList>
    </citation>
    <scope>NUCLEOTIDE SEQUENCE</scope>
    <source>
        <strain evidence="1">NBRC 109709</strain>
    </source>
</reference>
<evidence type="ECO:0000313" key="2">
    <source>
        <dbReference type="Proteomes" id="UP001165121"/>
    </source>
</evidence>
<dbReference type="OrthoDB" id="112536at2759"/>
<organism evidence="1 2">
    <name type="scientific">Phytophthora fragariaefolia</name>
    <dbReference type="NCBI Taxonomy" id="1490495"/>
    <lineage>
        <taxon>Eukaryota</taxon>
        <taxon>Sar</taxon>
        <taxon>Stramenopiles</taxon>
        <taxon>Oomycota</taxon>
        <taxon>Peronosporomycetes</taxon>
        <taxon>Peronosporales</taxon>
        <taxon>Peronosporaceae</taxon>
        <taxon>Phytophthora</taxon>
    </lineage>
</organism>
<sequence length="647" mass="73021">MASAMRSPLLSVDLVLRSRQDTAALQDVGLIVADFLGPDRNLSLHDACNTGSLGLLEWIWCTSHECSNGDASTWSLASCLLSNCHYYKWQFSEALEVAAERGDVEVVKWIFEHFNGCEVVVEVVEAAARGGHLDVLQFLLENGGEQLGVAGVGYAPSGRHVVRWGGRSLVDAVENGHRKVAQWLYQHAPHRHDEAEVTNAIKAALRVGDLKLAEFLLPRGRCVLDYADFCSHPDVIEWKLDCGYYRRDRFSAIAAIKYLVLSGRLDLMQRIAEQHDPRPESSDWPTDWRCAMVHACVYGHRAILEWLMDHPAGRWTCNGDDRLFSELVFSAAFTGNIEVTKFLYERGTVDKVRDALLHAIRKDHFNVVKWLVEHFPTSETIPDYCVMDEAARYGRLEMLEYFQGLDSSAIPGYFPSLASPTQRAAKKLRREKYMTQMFVPASDEFLQVHATLCRYRTEWSSTEPMDDAAANGHLDVVKWLHAHRPEGCTTNAMDCAAANGYLDVVQWLHSHRPEGCTAKAIDGAAENGHLDVIRWLFDNRSEGCTPKAIEGALSNGHLRVAGWLHSRLPALKPARVELWRRPADLFELLLFRCFHFGDSVSPALVECVREILQDSSSKSNHVRIVRWLQEKFPQAPGAQQQQQPQHW</sequence>
<name>A0A9W6TIV2_9STRA</name>
<dbReference type="Proteomes" id="UP001165121">
    <property type="component" value="Unassembled WGS sequence"/>
</dbReference>
<comment type="caution">
    <text evidence="1">The sequence shown here is derived from an EMBL/GenBank/DDBJ whole genome shotgun (WGS) entry which is preliminary data.</text>
</comment>
<keyword evidence="2" id="KW-1185">Reference proteome</keyword>
<dbReference type="InterPro" id="IPR002110">
    <property type="entry name" value="Ankyrin_rpt"/>
</dbReference>
<dbReference type="InterPro" id="IPR036770">
    <property type="entry name" value="Ankyrin_rpt-contain_sf"/>
</dbReference>
<dbReference type="Pfam" id="PF13637">
    <property type="entry name" value="Ank_4"/>
    <property type="match status" value="1"/>
</dbReference>
<dbReference type="PANTHER" id="PTHR46586">
    <property type="entry name" value="ANKYRIN REPEAT-CONTAINING PROTEIN"/>
    <property type="match status" value="1"/>
</dbReference>
<accession>A0A9W6TIV2</accession>
<dbReference type="SUPFAM" id="SSF48403">
    <property type="entry name" value="Ankyrin repeat"/>
    <property type="match status" value="2"/>
</dbReference>
<dbReference type="InterPro" id="IPR052050">
    <property type="entry name" value="SecEffector_AnkRepeat"/>
</dbReference>
<dbReference type="SMART" id="SM00248">
    <property type="entry name" value="ANK"/>
    <property type="match status" value="6"/>
</dbReference>